<proteinExistence type="predicted"/>
<dbReference type="GO" id="GO:0008270">
    <property type="term" value="F:zinc ion binding"/>
    <property type="evidence" value="ECO:0007669"/>
    <property type="project" value="TreeGrafter"/>
</dbReference>
<protein>
    <submittedName>
        <fullName evidence="8">Cysteine-rich intestinal protein 1</fullName>
    </submittedName>
</protein>
<keyword evidence="4 5" id="KW-0440">LIM domain</keyword>
<sequence length="313" mass="34294">MKKQQQEGQRDKEWIITLMHTWINATLRYPKTNARLSDVFLTHKSSVSIDNSLFLKFPLGGQSCPKAFKRTLPSASMAPTRAGPISCMTSSGSSRVRSLCSTIAADHESSTSGASNLWEEGRSPRAAVNPAATETRQSERANRKGPDESPVDRRDSGRLPKRDPPRGGSAALMETAPRRKLQGKPLIPGTSERPTNHQAEPNISSGEEWDQPHGWYGEIPKSCATMPKCPNCQKEVYFAEKVSSLGKDWHRPCLKCAKCSKTLVSGSHAEHGGKPYCHNPCYSAMFGPGGSGLAVKALLGEPEGRRRQARRSR</sequence>
<organism evidence="8 9">
    <name type="scientific">Scophthalmus maximus</name>
    <name type="common">Turbot</name>
    <name type="synonym">Psetta maxima</name>
    <dbReference type="NCBI Taxonomy" id="52904"/>
    <lineage>
        <taxon>Eukaryota</taxon>
        <taxon>Metazoa</taxon>
        <taxon>Chordata</taxon>
        <taxon>Craniata</taxon>
        <taxon>Vertebrata</taxon>
        <taxon>Euteleostomi</taxon>
        <taxon>Actinopterygii</taxon>
        <taxon>Neopterygii</taxon>
        <taxon>Teleostei</taxon>
        <taxon>Neoteleostei</taxon>
        <taxon>Acanthomorphata</taxon>
        <taxon>Carangaria</taxon>
        <taxon>Pleuronectiformes</taxon>
        <taxon>Pleuronectoidei</taxon>
        <taxon>Scophthalmidae</taxon>
        <taxon>Scophthalmus</taxon>
    </lineage>
</organism>
<dbReference type="Pfam" id="PF00412">
    <property type="entry name" value="LIM"/>
    <property type="match status" value="1"/>
</dbReference>
<dbReference type="SUPFAM" id="SSF57716">
    <property type="entry name" value="Glucocorticoid receptor-like (DNA-binding domain)"/>
    <property type="match status" value="2"/>
</dbReference>
<keyword evidence="1 5" id="KW-0479">Metal-binding</keyword>
<feature type="region of interest" description="Disordered" evidence="6">
    <location>
        <begin position="106"/>
        <end position="211"/>
    </location>
</feature>
<dbReference type="PROSITE" id="PS50023">
    <property type="entry name" value="LIM_DOMAIN_2"/>
    <property type="match status" value="1"/>
</dbReference>
<evidence type="ECO:0000256" key="2">
    <source>
        <dbReference type="ARBA" id="ARBA00022737"/>
    </source>
</evidence>
<dbReference type="FunFam" id="2.10.110.10:FF:000025">
    <property type="entry name" value="Cysteine-rich protein 2"/>
    <property type="match status" value="1"/>
</dbReference>
<dbReference type="InterPro" id="IPR001781">
    <property type="entry name" value="Znf_LIM"/>
</dbReference>
<dbReference type="SMART" id="SM00132">
    <property type="entry name" value="LIM"/>
    <property type="match status" value="1"/>
</dbReference>
<dbReference type="AlphaFoldDB" id="A0A2U9CHT2"/>
<gene>
    <name evidence="8" type="ORF">SMAX5B_008956</name>
</gene>
<dbReference type="STRING" id="52904.ENSSMAP00000020843"/>
<evidence type="ECO:0000313" key="8">
    <source>
        <dbReference type="EMBL" id="AWP16151.1"/>
    </source>
</evidence>
<dbReference type="GO" id="GO:0008630">
    <property type="term" value="P:intrinsic apoptotic signaling pathway in response to DNA damage"/>
    <property type="evidence" value="ECO:0007669"/>
    <property type="project" value="TreeGrafter"/>
</dbReference>
<feature type="compositionally biased region" description="Basic and acidic residues" evidence="6">
    <location>
        <begin position="136"/>
        <end position="165"/>
    </location>
</feature>
<accession>A0A2U9CHT2</accession>
<dbReference type="PANTHER" id="PTHR46074:SF3">
    <property type="entry name" value="CYSTEINE-RICH PROTEIN 1"/>
    <property type="match status" value="1"/>
</dbReference>
<reference evidence="8 9" key="1">
    <citation type="submission" date="2017-12" db="EMBL/GenBank/DDBJ databases">
        <title>Integrating genomic resources of turbot (Scophthalmus maximus) in depth evaluation of genetic and physical mapping variation across individuals.</title>
        <authorList>
            <person name="Martinez P."/>
        </authorList>
    </citation>
    <scope>NUCLEOTIDE SEQUENCE [LARGE SCALE GENOMIC DNA]</scope>
</reference>
<evidence type="ECO:0000256" key="6">
    <source>
        <dbReference type="SAM" id="MobiDB-lite"/>
    </source>
</evidence>
<feature type="domain" description="LIM zinc-binding" evidence="7">
    <location>
        <begin position="227"/>
        <end position="288"/>
    </location>
</feature>
<dbReference type="EMBL" id="CP026259">
    <property type="protein sequence ID" value="AWP16151.1"/>
    <property type="molecule type" value="Genomic_DNA"/>
</dbReference>
<dbReference type="Proteomes" id="UP000246464">
    <property type="component" value="Chromosome 17"/>
</dbReference>
<evidence type="ECO:0000256" key="5">
    <source>
        <dbReference type="PROSITE-ProRule" id="PRU00125"/>
    </source>
</evidence>
<keyword evidence="2" id="KW-0677">Repeat</keyword>
<keyword evidence="9" id="KW-1185">Reference proteome</keyword>
<dbReference type="Gene3D" id="2.10.110.10">
    <property type="entry name" value="Cysteine Rich Protein"/>
    <property type="match status" value="1"/>
</dbReference>
<evidence type="ECO:0000259" key="7">
    <source>
        <dbReference type="PROSITE" id="PS50023"/>
    </source>
</evidence>
<evidence type="ECO:0000256" key="4">
    <source>
        <dbReference type="ARBA" id="ARBA00023038"/>
    </source>
</evidence>
<dbReference type="CDD" id="cd09478">
    <property type="entry name" value="LIM_CRIP"/>
    <property type="match status" value="1"/>
</dbReference>
<evidence type="ECO:0000256" key="3">
    <source>
        <dbReference type="ARBA" id="ARBA00022833"/>
    </source>
</evidence>
<feature type="compositionally biased region" description="Polar residues" evidence="6">
    <location>
        <begin position="192"/>
        <end position="205"/>
    </location>
</feature>
<dbReference type="PROSITE" id="PS00478">
    <property type="entry name" value="LIM_DOMAIN_1"/>
    <property type="match status" value="1"/>
</dbReference>
<keyword evidence="3 5" id="KW-0862">Zinc</keyword>
<evidence type="ECO:0000313" key="9">
    <source>
        <dbReference type="Proteomes" id="UP000246464"/>
    </source>
</evidence>
<dbReference type="PANTHER" id="PTHR46074">
    <property type="entry name" value="CYSTEINE-RICH PROTEIN CRIP FAMILY MEMBER"/>
    <property type="match status" value="1"/>
</dbReference>
<evidence type="ECO:0000256" key="1">
    <source>
        <dbReference type="ARBA" id="ARBA00022723"/>
    </source>
</evidence>
<dbReference type="GO" id="GO:0010468">
    <property type="term" value="P:regulation of gene expression"/>
    <property type="evidence" value="ECO:0007669"/>
    <property type="project" value="TreeGrafter"/>
</dbReference>
<name>A0A2U9CHT2_SCOMX</name>